<keyword evidence="7" id="KW-1185">Reference proteome</keyword>
<comment type="function">
    <text evidence="5">Forms part of the polypeptide exit tunnel.</text>
</comment>
<dbReference type="NCBIfam" id="TIGR03953">
    <property type="entry name" value="rplD_bact"/>
    <property type="match status" value="1"/>
</dbReference>
<keyword evidence="5" id="KW-0694">RNA-binding</keyword>
<keyword evidence="3 5" id="KW-0687">Ribonucleoprotein</keyword>
<evidence type="ECO:0000256" key="5">
    <source>
        <dbReference type="HAMAP-Rule" id="MF_01328"/>
    </source>
</evidence>
<dbReference type="SUPFAM" id="SSF52166">
    <property type="entry name" value="Ribosomal protein L4"/>
    <property type="match status" value="1"/>
</dbReference>
<comment type="function">
    <text evidence="5">One of the primary rRNA binding proteins, this protein initially binds near the 5'-end of the 23S rRNA. It is important during the early stages of 50S assembly. It makes multiple contacts with different domains of the 23S rRNA in the assembled 50S subunit and ribosome.</text>
</comment>
<accession>A0A1W1H5N1</accession>
<dbReference type="GO" id="GO:0003735">
    <property type="term" value="F:structural constituent of ribosome"/>
    <property type="evidence" value="ECO:0007669"/>
    <property type="project" value="InterPro"/>
</dbReference>
<dbReference type="EMBL" id="FWEV01000015">
    <property type="protein sequence ID" value="SLM27779.1"/>
    <property type="molecule type" value="Genomic_DNA"/>
</dbReference>
<dbReference type="GO" id="GO:0005840">
    <property type="term" value="C:ribosome"/>
    <property type="evidence" value="ECO:0007669"/>
    <property type="project" value="UniProtKB-KW"/>
</dbReference>
<dbReference type="InterPro" id="IPR002136">
    <property type="entry name" value="Ribosomal_uL4"/>
</dbReference>
<proteinExistence type="inferred from homology"/>
<dbReference type="Gene3D" id="3.40.1370.10">
    <property type="match status" value="1"/>
</dbReference>
<dbReference type="PANTHER" id="PTHR10746">
    <property type="entry name" value="50S RIBOSOMAL PROTEIN L4"/>
    <property type="match status" value="1"/>
</dbReference>
<evidence type="ECO:0000256" key="4">
    <source>
        <dbReference type="ARBA" id="ARBA00035244"/>
    </source>
</evidence>
<dbReference type="GO" id="GO:0006412">
    <property type="term" value="P:translation"/>
    <property type="evidence" value="ECO:0007669"/>
    <property type="project" value="UniProtKB-UniRule"/>
</dbReference>
<dbReference type="InterPro" id="IPR023574">
    <property type="entry name" value="Ribosomal_uL4_dom_sf"/>
</dbReference>
<keyword evidence="2 5" id="KW-0689">Ribosomal protein</keyword>
<gene>
    <name evidence="5 6" type="primary">rplD</name>
    <name evidence="6" type="ORF">MTBBW1_1110040</name>
</gene>
<dbReference type="HAMAP" id="MF_01328_B">
    <property type="entry name" value="Ribosomal_uL4_B"/>
    <property type="match status" value="1"/>
</dbReference>
<evidence type="ECO:0000313" key="7">
    <source>
        <dbReference type="Proteomes" id="UP000191931"/>
    </source>
</evidence>
<comment type="similarity">
    <text evidence="1 5">Belongs to the universal ribosomal protein uL4 family.</text>
</comment>
<dbReference type="InterPro" id="IPR013005">
    <property type="entry name" value="Ribosomal_uL4-like"/>
</dbReference>
<sequence length="216" mass="23914">MVVIFFDEEFMAAVDVLNRSGEKVSEVELPDEIFSIPVKKSVLHEVVRMQLASRRSGTAVVRGRSDVAGSTRKLYRQKGTGNARPGSIKSPLRRGGGVVFGPSQRSYAFKVNKKVRKLAMKMALSSKLSSNELFVIDTFGLTQIKTREVVNVVQNLGLKNVLVVTSEDDVNLFLSSRNISDLKVLKVDGLNVYDILKYDNLLIIESSIPTIKGRLV</sequence>
<dbReference type="GO" id="GO:0019843">
    <property type="term" value="F:rRNA binding"/>
    <property type="evidence" value="ECO:0007669"/>
    <property type="project" value="UniProtKB-UniRule"/>
</dbReference>
<dbReference type="PANTHER" id="PTHR10746:SF6">
    <property type="entry name" value="LARGE RIBOSOMAL SUBUNIT PROTEIN UL4M"/>
    <property type="match status" value="1"/>
</dbReference>
<comment type="subunit">
    <text evidence="5">Part of the 50S ribosomal subunit.</text>
</comment>
<organism evidence="6 7">
    <name type="scientific">Desulfamplus magnetovallimortis</name>
    <dbReference type="NCBI Taxonomy" id="1246637"/>
    <lineage>
        <taxon>Bacteria</taxon>
        <taxon>Pseudomonadati</taxon>
        <taxon>Thermodesulfobacteriota</taxon>
        <taxon>Desulfobacteria</taxon>
        <taxon>Desulfobacterales</taxon>
        <taxon>Desulfobacteraceae</taxon>
        <taxon>Desulfamplus</taxon>
    </lineage>
</organism>
<dbReference type="STRING" id="1246637.MTBBW1_1110040"/>
<keyword evidence="5" id="KW-0699">rRNA-binding</keyword>
<dbReference type="GO" id="GO:1990904">
    <property type="term" value="C:ribonucleoprotein complex"/>
    <property type="evidence" value="ECO:0007669"/>
    <property type="project" value="UniProtKB-KW"/>
</dbReference>
<protein>
    <recommendedName>
        <fullName evidence="4 5">Large ribosomal subunit protein uL4</fullName>
    </recommendedName>
</protein>
<dbReference type="AlphaFoldDB" id="A0A1W1H5N1"/>
<name>A0A1W1H5N1_9BACT</name>
<reference evidence="6 7" key="1">
    <citation type="submission" date="2017-03" db="EMBL/GenBank/DDBJ databases">
        <authorList>
            <person name="Afonso C.L."/>
            <person name="Miller P.J."/>
            <person name="Scott M.A."/>
            <person name="Spackman E."/>
            <person name="Goraichik I."/>
            <person name="Dimitrov K.M."/>
            <person name="Suarez D.L."/>
            <person name="Swayne D.E."/>
        </authorList>
    </citation>
    <scope>NUCLEOTIDE SEQUENCE [LARGE SCALE GENOMIC DNA]</scope>
    <source>
        <strain evidence="6">PRJEB14757</strain>
    </source>
</reference>
<evidence type="ECO:0000256" key="2">
    <source>
        <dbReference type="ARBA" id="ARBA00022980"/>
    </source>
</evidence>
<evidence type="ECO:0000313" key="6">
    <source>
        <dbReference type="EMBL" id="SLM27779.1"/>
    </source>
</evidence>
<evidence type="ECO:0000256" key="1">
    <source>
        <dbReference type="ARBA" id="ARBA00010528"/>
    </source>
</evidence>
<dbReference type="Pfam" id="PF00573">
    <property type="entry name" value="Ribosomal_L4"/>
    <property type="match status" value="1"/>
</dbReference>
<evidence type="ECO:0000256" key="3">
    <source>
        <dbReference type="ARBA" id="ARBA00023274"/>
    </source>
</evidence>
<dbReference type="Proteomes" id="UP000191931">
    <property type="component" value="Unassembled WGS sequence"/>
</dbReference>